<keyword evidence="10" id="KW-1185">Reference proteome</keyword>
<evidence type="ECO:0000256" key="7">
    <source>
        <dbReference type="SAM" id="MobiDB-lite"/>
    </source>
</evidence>
<evidence type="ECO:0000256" key="2">
    <source>
        <dbReference type="ARBA" id="ARBA00022692"/>
    </source>
</evidence>
<feature type="transmembrane region" description="Helical" evidence="8">
    <location>
        <begin position="58"/>
        <end position="76"/>
    </location>
</feature>
<dbReference type="PANTHER" id="PTHR16201">
    <property type="entry name" value="SEVEN TRANSMEMBRANE PROTEIN 1-RELATED"/>
    <property type="match status" value="1"/>
</dbReference>
<dbReference type="GO" id="GO:0034486">
    <property type="term" value="P:vacuolar transmembrane transport"/>
    <property type="evidence" value="ECO:0007669"/>
    <property type="project" value="UniProtKB-ARBA"/>
</dbReference>
<evidence type="ECO:0000313" key="10">
    <source>
        <dbReference type="Proteomes" id="UP000277580"/>
    </source>
</evidence>
<dbReference type="OrthoDB" id="8048523at2759"/>
<sequence>MIINPVLSGALPSAHASVTLTIREALSGISGTISLVSWIVLLVPQILENYKNQSGDGVSTAFLLVWLFGDIANLAGALKSDLLSTVITLAIYFCLADIIIISQTFYYKYTNARKIAVKEARRQSRSSNVDDPTQPLFSRRRSSGANSRNRLSRTMPGNPALSTVAEKDASAMEEMTRNFFSIISVVFIGCLGWFLVWKSGAWSVTVEDGDSIEISLIGAILGYISSVLYLGARIPQIIKNYRCQSCEGLSILFFMLSLLGNLSYGAGILLHSTEHDYVIHNLPWLIGSLGTMVQDFIIFGQFHYYKGKKLDGSAVV</sequence>
<dbReference type="Gene3D" id="1.20.1280.290">
    <property type="match status" value="2"/>
</dbReference>
<dbReference type="Proteomes" id="UP000277580">
    <property type="component" value="Unassembled WGS sequence"/>
</dbReference>
<evidence type="ECO:0000256" key="8">
    <source>
        <dbReference type="SAM" id="Phobius"/>
    </source>
</evidence>
<evidence type="ECO:0000256" key="6">
    <source>
        <dbReference type="ARBA" id="ARBA00050768"/>
    </source>
</evidence>
<feature type="transmembrane region" description="Helical" evidence="8">
    <location>
        <begin position="82"/>
        <end position="106"/>
    </location>
</feature>
<dbReference type="FunFam" id="1.20.1280.290:FF:000009">
    <property type="entry name" value="PQ loop repeat family protein"/>
    <property type="match status" value="1"/>
</dbReference>
<evidence type="ECO:0000313" key="9">
    <source>
        <dbReference type="EMBL" id="RPB07060.1"/>
    </source>
</evidence>
<dbReference type="FunFam" id="1.20.1280.290:FF:000012">
    <property type="entry name" value="Vacuolar membrane PQ loop repeat protein"/>
    <property type="match status" value="1"/>
</dbReference>
<name>A0A3N4K954_9PEZI</name>
<dbReference type="GO" id="GO:0015174">
    <property type="term" value="F:basic amino acid transmembrane transporter activity"/>
    <property type="evidence" value="ECO:0007669"/>
    <property type="project" value="UniProtKB-ARBA"/>
</dbReference>
<keyword evidence="2 8" id="KW-0812">Transmembrane</keyword>
<accession>A0A3N4K954</accession>
<protein>
    <submittedName>
        <fullName evidence="9">PQ-loop-domain-containing protein</fullName>
    </submittedName>
</protein>
<dbReference type="EMBL" id="ML119198">
    <property type="protein sequence ID" value="RPB07060.1"/>
    <property type="molecule type" value="Genomic_DNA"/>
</dbReference>
<dbReference type="PANTHER" id="PTHR16201:SF44">
    <property type="entry name" value="SEVEN TRANSMEMBRANE PROTEIN 1"/>
    <property type="match status" value="1"/>
</dbReference>
<dbReference type="InterPro" id="IPR051415">
    <property type="entry name" value="LAAT-1"/>
</dbReference>
<dbReference type="Pfam" id="PF04193">
    <property type="entry name" value="PQ-loop"/>
    <property type="match status" value="2"/>
</dbReference>
<keyword evidence="3 8" id="KW-1133">Transmembrane helix</keyword>
<dbReference type="InParanoid" id="A0A3N4K954"/>
<feature type="transmembrane region" description="Helical" evidence="8">
    <location>
        <begin position="179"/>
        <end position="197"/>
    </location>
</feature>
<feature type="transmembrane region" description="Helical" evidence="8">
    <location>
        <begin position="26"/>
        <end position="46"/>
    </location>
</feature>
<proteinExistence type="inferred from homology"/>
<evidence type="ECO:0000256" key="4">
    <source>
        <dbReference type="ARBA" id="ARBA00023136"/>
    </source>
</evidence>
<evidence type="ECO:0000256" key="3">
    <source>
        <dbReference type="ARBA" id="ARBA00022989"/>
    </source>
</evidence>
<comment type="subcellular location">
    <subcellularLocation>
        <location evidence="1">Membrane</location>
        <topology evidence="1">Multi-pass membrane protein</topology>
    </subcellularLocation>
</comment>
<feature type="transmembrane region" description="Helical" evidence="8">
    <location>
        <begin position="212"/>
        <end position="230"/>
    </location>
</feature>
<dbReference type="GO" id="GO:0098852">
    <property type="term" value="C:lytic vacuole membrane"/>
    <property type="evidence" value="ECO:0007669"/>
    <property type="project" value="UniProtKB-ARBA"/>
</dbReference>
<evidence type="ECO:0000256" key="1">
    <source>
        <dbReference type="ARBA" id="ARBA00004141"/>
    </source>
</evidence>
<dbReference type="InterPro" id="IPR006603">
    <property type="entry name" value="PQ-loop_rpt"/>
</dbReference>
<feature type="region of interest" description="Disordered" evidence="7">
    <location>
        <begin position="124"/>
        <end position="159"/>
    </location>
</feature>
<feature type="transmembrane region" description="Helical" evidence="8">
    <location>
        <begin position="282"/>
        <end position="300"/>
    </location>
</feature>
<evidence type="ECO:0000256" key="5">
    <source>
        <dbReference type="ARBA" id="ARBA00038039"/>
    </source>
</evidence>
<organism evidence="9 10">
    <name type="scientific">Morchella conica CCBAS932</name>
    <dbReference type="NCBI Taxonomy" id="1392247"/>
    <lineage>
        <taxon>Eukaryota</taxon>
        <taxon>Fungi</taxon>
        <taxon>Dikarya</taxon>
        <taxon>Ascomycota</taxon>
        <taxon>Pezizomycotina</taxon>
        <taxon>Pezizomycetes</taxon>
        <taxon>Pezizales</taxon>
        <taxon>Morchellaceae</taxon>
        <taxon>Morchella</taxon>
    </lineage>
</organism>
<feature type="transmembrane region" description="Helical" evidence="8">
    <location>
        <begin position="251"/>
        <end position="270"/>
    </location>
</feature>
<keyword evidence="4 8" id="KW-0472">Membrane</keyword>
<gene>
    <name evidence="9" type="ORF">P167DRAFT_540431</name>
</gene>
<comment type="similarity">
    <text evidence="5">Belongs to the laat-1 family.</text>
</comment>
<dbReference type="AlphaFoldDB" id="A0A3N4K954"/>
<dbReference type="SMART" id="SM00679">
    <property type="entry name" value="CTNS"/>
    <property type="match status" value="2"/>
</dbReference>
<comment type="catalytic activity">
    <reaction evidence="6">
        <text>L-histidine(out) + L-arginine(in) = L-histidine(in) + L-arginine(out)</text>
        <dbReference type="Rhea" id="RHEA:71063"/>
        <dbReference type="ChEBI" id="CHEBI:32682"/>
        <dbReference type="ChEBI" id="CHEBI:57595"/>
    </reaction>
</comment>
<reference evidence="9 10" key="1">
    <citation type="journal article" date="2018" name="Nat. Ecol. Evol.">
        <title>Pezizomycetes genomes reveal the molecular basis of ectomycorrhizal truffle lifestyle.</title>
        <authorList>
            <person name="Murat C."/>
            <person name="Payen T."/>
            <person name="Noel B."/>
            <person name="Kuo A."/>
            <person name="Morin E."/>
            <person name="Chen J."/>
            <person name="Kohler A."/>
            <person name="Krizsan K."/>
            <person name="Balestrini R."/>
            <person name="Da Silva C."/>
            <person name="Montanini B."/>
            <person name="Hainaut M."/>
            <person name="Levati E."/>
            <person name="Barry K.W."/>
            <person name="Belfiori B."/>
            <person name="Cichocki N."/>
            <person name="Clum A."/>
            <person name="Dockter R.B."/>
            <person name="Fauchery L."/>
            <person name="Guy J."/>
            <person name="Iotti M."/>
            <person name="Le Tacon F."/>
            <person name="Lindquist E.A."/>
            <person name="Lipzen A."/>
            <person name="Malagnac F."/>
            <person name="Mello A."/>
            <person name="Molinier V."/>
            <person name="Miyauchi S."/>
            <person name="Poulain J."/>
            <person name="Riccioni C."/>
            <person name="Rubini A."/>
            <person name="Sitrit Y."/>
            <person name="Splivallo R."/>
            <person name="Traeger S."/>
            <person name="Wang M."/>
            <person name="Zifcakova L."/>
            <person name="Wipf D."/>
            <person name="Zambonelli A."/>
            <person name="Paolocci F."/>
            <person name="Nowrousian M."/>
            <person name="Ottonello S."/>
            <person name="Baldrian P."/>
            <person name="Spatafora J.W."/>
            <person name="Henrissat B."/>
            <person name="Nagy L.G."/>
            <person name="Aury J.M."/>
            <person name="Wincker P."/>
            <person name="Grigoriev I.V."/>
            <person name="Bonfante P."/>
            <person name="Martin F.M."/>
        </authorList>
    </citation>
    <scope>NUCLEOTIDE SEQUENCE [LARGE SCALE GENOMIC DNA]</scope>
    <source>
        <strain evidence="9 10">CCBAS932</strain>
    </source>
</reference>
<feature type="compositionally biased region" description="Low complexity" evidence="7">
    <location>
        <begin position="143"/>
        <end position="153"/>
    </location>
</feature>